<dbReference type="Gene3D" id="2.170.130.10">
    <property type="entry name" value="TonB-dependent receptor, plug domain"/>
    <property type="match status" value="1"/>
</dbReference>
<evidence type="ECO:0000256" key="8">
    <source>
        <dbReference type="PROSITE-ProRule" id="PRU01360"/>
    </source>
</evidence>
<dbReference type="AlphaFoldDB" id="A0A3S9PB15"/>
<dbReference type="SUPFAM" id="SSF49464">
    <property type="entry name" value="Carboxypeptidase regulatory domain-like"/>
    <property type="match status" value="1"/>
</dbReference>
<keyword evidence="10" id="KW-0675">Receptor</keyword>
<evidence type="ECO:0000313" key="11">
    <source>
        <dbReference type="Proteomes" id="UP000267268"/>
    </source>
</evidence>
<evidence type="ECO:0000256" key="2">
    <source>
        <dbReference type="ARBA" id="ARBA00022448"/>
    </source>
</evidence>
<evidence type="ECO:0000313" key="10">
    <source>
        <dbReference type="EMBL" id="AZQ65410.1"/>
    </source>
</evidence>
<keyword evidence="7 8" id="KW-0998">Cell outer membrane</keyword>
<dbReference type="GO" id="GO:0015344">
    <property type="term" value="F:siderophore uptake transmembrane transporter activity"/>
    <property type="evidence" value="ECO:0007669"/>
    <property type="project" value="TreeGrafter"/>
</dbReference>
<keyword evidence="5" id="KW-0732">Signal</keyword>
<dbReference type="PROSITE" id="PS52016">
    <property type="entry name" value="TONB_DEPENDENT_REC_3"/>
    <property type="match status" value="1"/>
</dbReference>
<dbReference type="OrthoDB" id="9812892at2"/>
<dbReference type="EMBL" id="CP034563">
    <property type="protein sequence ID" value="AZQ65410.1"/>
    <property type="molecule type" value="Genomic_DNA"/>
</dbReference>
<comment type="similarity">
    <text evidence="8">Belongs to the TonB-dependent receptor family.</text>
</comment>
<dbReference type="Gene3D" id="2.40.170.20">
    <property type="entry name" value="TonB-dependent receptor, beta-barrel domain"/>
    <property type="match status" value="1"/>
</dbReference>
<comment type="subcellular location">
    <subcellularLocation>
        <location evidence="1 8">Cell outer membrane</location>
        <topology evidence="1 8">Multi-pass membrane protein</topology>
    </subcellularLocation>
</comment>
<dbReference type="SUPFAM" id="SSF56935">
    <property type="entry name" value="Porins"/>
    <property type="match status" value="1"/>
</dbReference>
<organism evidence="10 11">
    <name type="scientific">Flammeovirga pectinis</name>
    <dbReference type="NCBI Taxonomy" id="2494373"/>
    <lineage>
        <taxon>Bacteria</taxon>
        <taxon>Pseudomonadati</taxon>
        <taxon>Bacteroidota</taxon>
        <taxon>Cytophagia</taxon>
        <taxon>Cytophagales</taxon>
        <taxon>Flammeovirgaceae</taxon>
        <taxon>Flammeovirga</taxon>
    </lineage>
</organism>
<protein>
    <submittedName>
        <fullName evidence="10">TonB-dependent receptor</fullName>
    </submittedName>
</protein>
<keyword evidence="3 8" id="KW-1134">Transmembrane beta strand</keyword>
<dbReference type="Pfam" id="PF07715">
    <property type="entry name" value="Plug"/>
    <property type="match status" value="1"/>
</dbReference>
<dbReference type="Gene3D" id="2.60.40.1120">
    <property type="entry name" value="Carboxypeptidase-like, regulatory domain"/>
    <property type="match status" value="1"/>
</dbReference>
<dbReference type="RefSeq" id="WP_126620095.1">
    <property type="nucleotide sequence ID" value="NZ_CP034563.1"/>
</dbReference>
<dbReference type="InterPro" id="IPR036942">
    <property type="entry name" value="Beta-barrel_TonB_sf"/>
</dbReference>
<dbReference type="PANTHER" id="PTHR30069:SF29">
    <property type="entry name" value="HEMOGLOBIN AND HEMOGLOBIN-HAPTOGLOBIN-BINDING PROTEIN 1-RELATED"/>
    <property type="match status" value="1"/>
</dbReference>
<dbReference type="InterPro" id="IPR037066">
    <property type="entry name" value="Plug_dom_sf"/>
</dbReference>
<evidence type="ECO:0000256" key="1">
    <source>
        <dbReference type="ARBA" id="ARBA00004571"/>
    </source>
</evidence>
<dbReference type="PANTHER" id="PTHR30069">
    <property type="entry name" value="TONB-DEPENDENT OUTER MEMBRANE RECEPTOR"/>
    <property type="match status" value="1"/>
</dbReference>
<gene>
    <name evidence="10" type="ORF">EI427_24685</name>
</gene>
<dbReference type="InterPro" id="IPR008969">
    <property type="entry name" value="CarboxyPept-like_regulatory"/>
</dbReference>
<dbReference type="GO" id="GO:0009279">
    <property type="term" value="C:cell outer membrane"/>
    <property type="evidence" value="ECO:0007669"/>
    <property type="project" value="UniProtKB-SubCell"/>
</dbReference>
<name>A0A3S9PB15_9BACT</name>
<evidence type="ECO:0000256" key="5">
    <source>
        <dbReference type="ARBA" id="ARBA00022729"/>
    </source>
</evidence>
<keyword evidence="11" id="KW-1185">Reference proteome</keyword>
<evidence type="ECO:0000256" key="6">
    <source>
        <dbReference type="ARBA" id="ARBA00023136"/>
    </source>
</evidence>
<proteinExistence type="inferred from homology"/>
<evidence type="ECO:0000256" key="7">
    <source>
        <dbReference type="ARBA" id="ARBA00023237"/>
    </source>
</evidence>
<dbReference type="InterPro" id="IPR012910">
    <property type="entry name" value="Plug_dom"/>
</dbReference>
<sequence length="777" mass="88641">MKYIFILCLVIFQGLEAYCQNNLEGFIKDEKNNPIPYAIVQLTETNKTVRSDAKGKVVFKDLQEGTYTLYVDFLGYKPITKKVVVSANTNFLIVLQEDIQELDQVVVYGKTAATLLREEAYAVEVIETEGLKNSTVDASQLLGRISGVNIRQDGGLGSSFDLSLNGLSGNRIRTFINGIPMDYFGTSLTLNNFPVNQIEGIEVYKGAVPIHLSSDALGGAVNIVTNHKPINYLDASYSYGSFNTQRASVNAQYHHKKSGFTARIKSFLNHSDNDYKIDVNLLDFESGKLDENTTEVKRFHDAYTSKMAWVEAGFMNKKYADELMFGVLISDNFKEIQQNPYATGTPAFPVGEAFSKEEKLIYNFVYRKRDLFVKGFSINSYLVFVDALANNVDKSPNRYDWYGNYKADAHPTTGEMGRKSDFTMNTENLLGNLNGEYAFANHHSVAINYSLNSLTVKGEDKYQPQNNTQFSNPNTVDKHVWGASYTYSVFDDKWSTIAFAKKYYYNLFAIQSNFQGTESTDFIYKNDALGYGIASTFKLKHFQFKTSYEKAYRFPESYELFGDGINVIPNQELLPEESDNLNFGIKYQTLRANNYQIEMNLFVRNTKNYIRFEPKMNRSFYINDPKVVSKGIDVTTSYIFSKKFTASLAGTYLDLRNNDKDQIVYNDRLPNEPYLFGNMTFVYNQELPKKQMLSVTGISRYVHQFYLLWPSLAASESKSIIPSQLTFNIELTYTFQESKYNLSLLCANVLDNKVYDNLNQQKPGRAFSIKARYFIQN</sequence>
<evidence type="ECO:0000256" key="3">
    <source>
        <dbReference type="ARBA" id="ARBA00022452"/>
    </source>
</evidence>
<keyword evidence="4 8" id="KW-0812">Transmembrane</keyword>
<keyword evidence="2 8" id="KW-0813">Transport</keyword>
<dbReference type="Pfam" id="PF13715">
    <property type="entry name" value="CarbopepD_reg_2"/>
    <property type="match status" value="1"/>
</dbReference>
<reference evidence="10 11" key="1">
    <citation type="submission" date="2018-12" db="EMBL/GenBank/DDBJ databases">
        <title>Flammeovirga pectinis sp. nov., isolated from the gut of the Korean scallop, Patinopecten yessoensis.</title>
        <authorList>
            <person name="Bae J.-W."/>
            <person name="Jeong Y.-S."/>
            <person name="Kang W."/>
        </authorList>
    </citation>
    <scope>NUCLEOTIDE SEQUENCE [LARGE SCALE GENOMIC DNA]</scope>
    <source>
        <strain evidence="10 11">L12M1</strain>
    </source>
</reference>
<accession>A0A3S9PB15</accession>
<dbReference type="Proteomes" id="UP000267268">
    <property type="component" value="Chromosome 2"/>
</dbReference>
<dbReference type="KEGG" id="fll:EI427_24685"/>
<keyword evidence="6 8" id="KW-0472">Membrane</keyword>
<dbReference type="GO" id="GO:0044718">
    <property type="term" value="P:siderophore transmembrane transport"/>
    <property type="evidence" value="ECO:0007669"/>
    <property type="project" value="TreeGrafter"/>
</dbReference>
<dbReference type="InterPro" id="IPR039426">
    <property type="entry name" value="TonB-dep_rcpt-like"/>
</dbReference>
<evidence type="ECO:0000259" key="9">
    <source>
        <dbReference type="Pfam" id="PF07715"/>
    </source>
</evidence>
<evidence type="ECO:0000256" key="4">
    <source>
        <dbReference type="ARBA" id="ARBA00022692"/>
    </source>
</evidence>
<feature type="domain" description="TonB-dependent receptor plug" evidence="9">
    <location>
        <begin position="117"/>
        <end position="220"/>
    </location>
</feature>